<keyword evidence="6 8" id="KW-1133">Transmembrane helix</keyword>
<keyword evidence="7 8" id="KW-0472">Membrane</keyword>
<evidence type="ECO:0000256" key="3">
    <source>
        <dbReference type="ARBA" id="ARBA00022448"/>
    </source>
</evidence>
<sequence>MPTPRQALLLLSFAALAAIAAFMTLGVRGNWDFVLPFRGTKVAVMVLVAYAVAVSTVLFQTVTGNRILTPAIMGFDSLYVLIQSCAVFLLGSTNVAMIDHRLRFGGEVAVMVAFSVVLYGAIFSRSRRDLHLLILVGIVFGIFFRSLANFLQRLIDPAEFAFLQDRFFASFNSVESDLLATAALLVAAVSLVAWRIMHSFDVLALGRERSIGLGVDHRRMVTIVLVLVAVLVSVSTALVGPITFFGLLVANLAYLAVPSGKHRFVLPAAVLLAVIALVGGQTILERIFAFDTNLRIIIEFLGGIVFISLVVQGKAR</sequence>
<dbReference type="PANTHER" id="PTHR30472">
    <property type="entry name" value="FERRIC ENTEROBACTIN TRANSPORT SYSTEM PERMEASE PROTEIN"/>
    <property type="match status" value="1"/>
</dbReference>
<feature type="transmembrane region" description="Helical" evidence="8">
    <location>
        <begin position="221"/>
        <end position="244"/>
    </location>
</feature>
<reference evidence="10" key="1">
    <citation type="submission" date="2021-02" db="EMBL/GenBank/DDBJ databases">
        <title>Skermanella TT6 skin isolate.</title>
        <authorList>
            <person name="Lee K."/>
            <person name="Ganzorig M."/>
        </authorList>
    </citation>
    <scope>NUCLEOTIDE SEQUENCE</scope>
    <source>
        <strain evidence="10">TT6</strain>
    </source>
</reference>
<feature type="transmembrane region" description="Helical" evidence="8">
    <location>
        <begin position="130"/>
        <end position="148"/>
    </location>
</feature>
<keyword evidence="11" id="KW-1185">Reference proteome</keyword>
<protein>
    <submittedName>
        <fullName evidence="10">Iron chelate uptake ABC transporter family permease subunit</fullName>
    </submittedName>
</protein>
<feature type="transmembrane region" description="Helical" evidence="8">
    <location>
        <begin position="42"/>
        <end position="59"/>
    </location>
</feature>
<dbReference type="Gene3D" id="1.10.3470.10">
    <property type="entry name" value="ABC transporter involved in vitamin B12 uptake, BtuC"/>
    <property type="match status" value="1"/>
</dbReference>
<keyword evidence="9" id="KW-0732">Signal</keyword>
<feature type="chain" id="PRO_5046562680" evidence="9">
    <location>
        <begin position="18"/>
        <end position="316"/>
    </location>
</feature>
<evidence type="ECO:0000313" key="11">
    <source>
        <dbReference type="Proteomes" id="UP000595197"/>
    </source>
</evidence>
<comment type="similarity">
    <text evidence="2">Belongs to the binding-protein-dependent transport system permease family. FecCD subfamily.</text>
</comment>
<dbReference type="InterPro" id="IPR000522">
    <property type="entry name" value="ABC_transptr_permease_BtuC"/>
</dbReference>
<name>A0ABX7BA48_9PROT</name>
<feature type="transmembrane region" description="Helical" evidence="8">
    <location>
        <begin position="178"/>
        <end position="200"/>
    </location>
</feature>
<evidence type="ECO:0000256" key="9">
    <source>
        <dbReference type="SAM" id="SignalP"/>
    </source>
</evidence>
<proteinExistence type="inferred from homology"/>
<dbReference type="Pfam" id="PF01032">
    <property type="entry name" value="FecCD"/>
    <property type="match status" value="1"/>
</dbReference>
<evidence type="ECO:0000256" key="4">
    <source>
        <dbReference type="ARBA" id="ARBA00022475"/>
    </source>
</evidence>
<evidence type="ECO:0000256" key="1">
    <source>
        <dbReference type="ARBA" id="ARBA00004651"/>
    </source>
</evidence>
<dbReference type="InterPro" id="IPR037294">
    <property type="entry name" value="ABC_BtuC-like"/>
</dbReference>
<feature type="transmembrane region" description="Helical" evidence="8">
    <location>
        <begin position="296"/>
        <end position="315"/>
    </location>
</feature>
<dbReference type="RefSeq" id="WP_201078951.1">
    <property type="nucleotide sequence ID" value="NZ_CP067420.1"/>
</dbReference>
<dbReference type="SUPFAM" id="SSF81345">
    <property type="entry name" value="ABC transporter involved in vitamin B12 uptake, BtuC"/>
    <property type="match status" value="1"/>
</dbReference>
<comment type="subcellular location">
    <subcellularLocation>
        <location evidence="1">Cell membrane</location>
        <topology evidence="1">Multi-pass membrane protein</topology>
    </subcellularLocation>
</comment>
<evidence type="ECO:0000256" key="7">
    <source>
        <dbReference type="ARBA" id="ARBA00023136"/>
    </source>
</evidence>
<evidence type="ECO:0000256" key="8">
    <source>
        <dbReference type="SAM" id="Phobius"/>
    </source>
</evidence>
<dbReference type="PANTHER" id="PTHR30472:SF19">
    <property type="entry name" value="PETROBACTIN IMPORT SYSTEM PERMEASE PROTEIN YCLO"/>
    <property type="match status" value="1"/>
</dbReference>
<gene>
    <name evidence="10" type="ORF">IGS68_08565</name>
</gene>
<feature type="signal peptide" evidence="9">
    <location>
        <begin position="1"/>
        <end position="17"/>
    </location>
</feature>
<dbReference type="Proteomes" id="UP000595197">
    <property type="component" value="Chromosome"/>
</dbReference>
<keyword evidence="4" id="KW-1003">Cell membrane</keyword>
<keyword evidence="5 8" id="KW-0812">Transmembrane</keyword>
<accession>A0ABX7BA48</accession>
<feature type="transmembrane region" description="Helical" evidence="8">
    <location>
        <begin position="71"/>
        <end position="92"/>
    </location>
</feature>
<organism evidence="10 11">
    <name type="scientific">Skermanella cutis</name>
    <dbReference type="NCBI Taxonomy" id="2775420"/>
    <lineage>
        <taxon>Bacteria</taxon>
        <taxon>Pseudomonadati</taxon>
        <taxon>Pseudomonadota</taxon>
        <taxon>Alphaproteobacteria</taxon>
        <taxon>Rhodospirillales</taxon>
        <taxon>Azospirillaceae</taxon>
        <taxon>Skermanella</taxon>
    </lineage>
</organism>
<feature type="transmembrane region" description="Helical" evidence="8">
    <location>
        <begin position="264"/>
        <end position="284"/>
    </location>
</feature>
<evidence type="ECO:0000256" key="6">
    <source>
        <dbReference type="ARBA" id="ARBA00022989"/>
    </source>
</evidence>
<evidence type="ECO:0000313" key="10">
    <source>
        <dbReference type="EMBL" id="QQP91243.1"/>
    </source>
</evidence>
<evidence type="ECO:0000256" key="2">
    <source>
        <dbReference type="ARBA" id="ARBA00007935"/>
    </source>
</evidence>
<dbReference type="EMBL" id="CP067420">
    <property type="protein sequence ID" value="QQP91243.1"/>
    <property type="molecule type" value="Genomic_DNA"/>
</dbReference>
<evidence type="ECO:0000256" key="5">
    <source>
        <dbReference type="ARBA" id="ARBA00022692"/>
    </source>
</evidence>
<feature type="transmembrane region" description="Helical" evidence="8">
    <location>
        <begin position="104"/>
        <end position="123"/>
    </location>
</feature>
<keyword evidence="3" id="KW-0813">Transport</keyword>